<accession>A0ABM0GWG3</accession>
<feature type="region of interest" description="Disordered" evidence="1">
    <location>
        <begin position="1"/>
        <end position="33"/>
    </location>
</feature>
<dbReference type="InterPro" id="IPR044034">
    <property type="entry name" value="NAC-like_UBA"/>
</dbReference>
<gene>
    <name evidence="4" type="primary">LOC100375540</name>
</gene>
<evidence type="ECO:0000256" key="1">
    <source>
        <dbReference type="SAM" id="MobiDB-lite"/>
    </source>
</evidence>
<dbReference type="Pfam" id="PF19026">
    <property type="entry name" value="UBA_HYPK"/>
    <property type="match status" value="1"/>
</dbReference>
<dbReference type="Proteomes" id="UP000694865">
    <property type="component" value="Unplaced"/>
</dbReference>
<dbReference type="InterPro" id="IPR038922">
    <property type="entry name" value="HYPK_UBA"/>
</dbReference>
<feature type="domain" description="Nascent polypeptide-associated complex subunit alpha-like UBA" evidence="2">
    <location>
        <begin position="75"/>
        <end position="115"/>
    </location>
</feature>
<evidence type="ECO:0000259" key="2">
    <source>
        <dbReference type="Pfam" id="PF19026"/>
    </source>
</evidence>
<sequence>MATPSDGDVEQKQAVSSSKAKKHDSGAADLEKVTDYHEEMEIVSQDMTDAMSHLGDKIKKEKAARAQREQELAKVKVRKEDVDLVVNEMEIPKFKAERILKEHNGDLVATLTALTD</sequence>
<feature type="compositionally biased region" description="Basic and acidic residues" evidence="1">
    <location>
        <begin position="23"/>
        <end position="33"/>
    </location>
</feature>
<protein>
    <submittedName>
        <fullName evidence="4">Huntingtin-interacting protein K-like</fullName>
    </submittedName>
</protein>
<organism evidence="3 4">
    <name type="scientific">Saccoglossus kowalevskii</name>
    <name type="common">Acorn worm</name>
    <dbReference type="NCBI Taxonomy" id="10224"/>
    <lineage>
        <taxon>Eukaryota</taxon>
        <taxon>Metazoa</taxon>
        <taxon>Hemichordata</taxon>
        <taxon>Enteropneusta</taxon>
        <taxon>Harrimaniidae</taxon>
        <taxon>Saccoglossus</taxon>
    </lineage>
</organism>
<dbReference type="GeneID" id="100375540"/>
<dbReference type="InterPro" id="IPR052617">
    <property type="entry name" value="Huntingtin-int_K"/>
</dbReference>
<dbReference type="RefSeq" id="XP_002738855.1">
    <property type="nucleotide sequence ID" value="XM_002738809.2"/>
</dbReference>
<reference evidence="4" key="1">
    <citation type="submission" date="2025-08" db="UniProtKB">
        <authorList>
            <consortium name="RefSeq"/>
        </authorList>
    </citation>
    <scope>IDENTIFICATION</scope>
    <source>
        <tissue evidence="4">Testes</tissue>
    </source>
</reference>
<dbReference type="CDD" id="cd14361">
    <property type="entry name" value="UBA_HYPK"/>
    <property type="match status" value="1"/>
</dbReference>
<dbReference type="PANTHER" id="PTHR31184">
    <property type="entry name" value="HUNTINGTIN-INTERACTING PROTEIN K FAMILY MEMBER"/>
    <property type="match status" value="1"/>
</dbReference>
<evidence type="ECO:0000313" key="3">
    <source>
        <dbReference type="Proteomes" id="UP000694865"/>
    </source>
</evidence>
<name>A0ABM0GWG3_SACKO</name>
<keyword evidence="3" id="KW-1185">Reference proteome</keyword>
<dbReference type="PANTHER" id="PTHR31184:SF2">
    <property type="entry name" value="HUNTINGTIN-INTERACTING PROTEIN K"/>
    <property type="match status" value="1"/>
</dbReference>
<proteinExistence type="predicted"/>
<evidence type="ECO:0000313" key="4">
    <source>
        <dbReference type="RefSeq" id="XP_002738855.1"/>
    </source>
</evidence>
<dbReference type="Gene3D" id="1.10.8.10">
    <property type="entry name" value="DNA helicase RuvA subunit, C-terminal domain"/>
    <property type="match status" value="1"/>
</dbReference>